<dbReference type="AlphaFoldDB" id="A0A098CPP7"/>
<dbReference type="Gene3D" id="1.20.58.1000">
    <property type="entry name" value="Metal-sensitive repressor, helix protomer"/>
    <property type="match status" value="1"/>
</dbReference>
<dbReference type="EMBL" id="CP109635">
    <property type="protein sequence ID" value="UYT10599.1"/>
    <property type="molecule type" value="Genomic_DNA"/>
</dbReference>
<reference evidence="5" key="4">
    <citation type="submission" date="2023-02" db="EMBL/GenBank/DDBJ databases">
        <title>Comparative genomics and fermentation flavor characterization of five lactic acid bacteria reveal flavor biosynthesis metabolic pathways in fermented muskmelon puree.</title>
        <authorList>
            <person name="Yuan L."/>
            <person name="Li M."/>
            <person name="Xu X."/>
            <person name="Lao F."/>
            <person name="Wu J."/>
        </authorList>
    </citation>
    <scope>NUCLEOTIDE SEQUENCE</scope>
    <source>
        <strain evidence="5">Pa-2</strain>
    </source>
</reference>
<dbReference type="Pfam" id="PF02583">
    <property type="entry name" value="Trns_repr_metal"/>
    <property type="match status" value="1"/>
</dbReference>
<dbReference type="Proteomes" id="UP000181969">
    <property type="component" value="Unassembled WGS sequence"/>
</dbReference>
<proteinExistence type="predicted"/>
<dbReference type="Proteomes" id="UP001217324">
    <property type="component" value="Chromosome"/>
</dbReference>
<dbReference type="EMBL" id="FOTJ01000003">
    <property type="protein sequence ID" value="SFL25091.1"/>
    <property type="molecule type" value="Genomic_DNA"/>
</dbReference>
<gene>
    <name evidence="1" type="primary">yhjE</name>
    <name evidence="1" type="ORF">ikelab_04050</name>
    <name evidence="4" type="ORF">OF801_01270</name>
    <name evidence="5" type="ORF">PWF74_00035</name>
    <name evidence="2" type="ORF">QHR29_05350</name>
    <name evidence="3" type="ORF">SAMN05216438_10367</name>
</gene>
<dbReference type="GO" id="GO:0003677">
    <property type="term" value="F:DNA binding"/>
    <property type="evidence" value="ECO:0007669"/>
    <property type="project" value="UniProtKB-KW"/>
</dbReference>
<sequence>MGTIYDSKTKNRLKRADGQLQGVLRMLEEEKDCDAVVTQLKAVRSSLDSLIGLIVAENLQNCLLLLEGDDEKEREKKISQAIKMIIKK</sequence>
<dbReference type="EMBL" id="BLXU01000002">
    <property type="protein sequence ID" value="GFO51130.1"/>
    <property type="molecule type" value="Genomic_DNA"/>
</dbReference>
<dbReference type="CDD" id="cd10155">
    <property type="entry name" value="BsYrkD-like_DUF156"/>
    <property type="match status" value="1"/>
</dbReference>
<dbReference type="OrthoDB" id="9798732at2"/>
<dbReference type="GO" id="GO:0046872">
    <property type="term" value="F:metal ion binding"/>
    <property type="evidence" value="ECO:0007669"/>
    <property type="project" value="InterPro"/>
</dbReference>
<keyword evidence="3" id="KW-0238">DNA-binding</keyword>
<dbReference type="InterPro" id="IPR003735">
    <property type="entry name" value="Metal_Tscrpt_repr"/>
</dbReference>
<dbReference type="GO" id="GO:0045892">
    <property type="term" value="P:negative regulation of DNA-templated transcription"/>
    <property type="evidence" value="ECO:0007669"/>
    <property type="project" value="UniProtKB-ARBA"/>
</dbReference>
<dbReference type="Proteomes" id="UP001157396">
    <property type="component" value="Unassembled WGS sequence"/>
</dbReference>
<dbReference type="OMA" id="EQCLTNP"/>
<evidence type="ECO:0000313" key="5">
    <source>
        <dbReference type="EMBL" id="WEA13908.1"/>
    </source>
</evidence>
<dbReference type="EMBL" id="JARYTV010000003">
    <property type="protein sequence ID" value="MDH7959889.1"/>
    <property type="molecule type" value="Genomic_DNA"/>
</dbReference>
<reference evidence="2" key="5">
    <citation type="submission" date="2023-04" db="EMBL/GenBank/DDBJ databases">
        <title>Genomic analysis of Lactococcus garvieae isolates.</title>
        <authorList>
            <person name="Zhanghang C."/>
        </authorList>
    </citation>
    <scope>NUCLEOTIDE SEQUENCE</scope>
    <source>
        <strain evidence="2">ZB-1</strain>
    </source>
</reference>
<dbReference type="Proteomes" id="UP001164042">
    <property type="component" value="Chromosome"/>
</dbReference>
<evidence type="ECO:0000313" key="1">
    <source>
        <dbReference type="EMBL" id="GFO51130.1"/>
    </source>
</evidence>
<evidence type="ECO:0000313" key="2">
    <source>
        <dbReference type="EMBL" id="MDH7959889.1"/>
    </source>
</evidence>
<reference evidence="4" key="3">
    <citation type="submission" date="2022-10" db="EMBL/GenBank/DDBJ databases">
        <title>Genome assembly of Lactococcus garvieae isolates from cricket gut.</title>
        <authorList>
            <person name="Luecke A.R."/>
            <person name="Brown A.M.V."/>
            <person name="Wakeman C.A."/>
        </authorList>
    </citation>
    <scope>NUCLEOTIDE SEQUENCE</scope>
    <source>
        <strain evidence="4">Alexii-11_2</strain>
    </source>
</reference>
<accession>A0A098CPP7</accession>
<dbReference type="PATRIC" id="fig|1363.32.peg.424"/>
<dbReference type="Proteomes" id="UP000504756">
    <property type="component" value="Unassembled WGS sequence"/>
</dbReference>
<dbReference type="EMBL" id="CP118627">
    <property type="protein sequence ID" value="WEA13908.1"/>
    <property type="molecule type" value="Genomic_DNA"/>
</dbReference>
<dbReference type="InterPro" id="IPR038390">
    <property type="entry name" value="Metal_Tscrpt_repr_sf"/>
</dbReference>
<dbReference type="eggNOG" id="COG1937">
    <property type="taxonomic scope" value="Bacteria"/>
</dbReference>
<name>A0A098CPP7_9LACT</name>
<evidence type="ECO:0000313" key="6">
    <source>
        <dbReference type="Proteomes" id="UP000181969"/>
    </source>
</evidence>
<reference evidence="1 7" key="2">
    <citation type="submission" date="2020-06" db="EMBL/GenBank/DDBJ databases">
        <title>Draft genome sequence of Lactic acid bacteria from Okinawan-style tofu.</title>
        <authorList>
            <person name="Takara I."/>
            <person name="Ikematsu S."/>
        </authorList>
    </citation>
    <scope>NUCLEOTIDE SEQUENCE [LARGE SCALE GENOMIC DNA]</scope>
    <source>
        <strain evidence="1">Lg38</strain>
        <strain evidence="7">lg38</strain>
    </source>
</reference>
<protein>
    <submittedName>
        <fullName evidence="3">DNA-binding transcriptional regulator, FrmR family</fullName>
    </submittedName>
    <submittedName>
        <fullName evidence="2">Metal-sensitive transcriptional regulator</fullName>
    </submittedName>
</protein>
<dbReference type="PANTHER" id="PTHR33677:SF5">
    <property type="entry name" value="TRANSCRIPTIONAL REPRESSOR FRMR"/>
    <property type="match status" value="1"/>
</dbReference>
<reference evidence="3 6" key="1">
    <citation type="submission" date="2016-10" db="EMBL/GenBank/DDBJ databases">
        <authorList>
            <person name="de Groot N.N."/>
        </authorList>
    </citation>
    <scope>NUCLEOTIDE SEQUENCE [LARGE SCALE GENOMIC DNA]</scope>
    <source>
        <strain evidence="3 6">M79</strain>
    </source>
</reference>
<dbReference type="GeneID" id="61073021"/>
<dbReference type="RefSeq" id="WP_003133815.1">
    <property type="nucleotide sequence ID" value="NZ_AP026069.1"/>
</dbReference>
<evidence type="ECO:0000313" key="4">
    <source>
        <dbReference type="EMBL" id="UYT10599.1"/>
    </source>
</evidence>
<organism evidence="1 7">
    <name type="scientific">Lactococcus garvieae</name>
    <dbReference type="NCBI Taxonomy" id="1363"/>
    <lineage>
        <taxon>Bacteria</taxon>
        <taxon>Bacillati</taxon>
        <taxon>Bacillota</taxon>
        <taxon>Bacilli</taxon>
        <taxon>Lactobacillales</taxon>
        <taxon>Streptococcaceae</taxon>
        <taxon>Lactococcus</taxon>
    </lineage>
</organism>
<evidence type="ECO:0000313" key="3">
    <source>
        <dbReference type="EMBL" id="SFL25091.1"/>
    </source>
</evidence>
<evidence type="ECO:0000313" key="7">
    <source>
        <dbReference type="Proteomes" id="UP000504756"/>
    </source>
</evidence>
<dbReference type="PANTHER" id="PTHR33677">
    <property type="entry name" value="TRANSCRIPTIONAL REPRESSOR FRMR-RELATED"/>
    <property type="match status" value="1"/>
</dbReference>